<dbReference type="InterPro" id="IPR003601">
    <property type="entry name" value="Topo_IA_2"/>
</dbReference>
<feature type="domain" description="CCHC-type" evidence="14">
    <location>
        <begin position="1027"/>
        <end position="1044"/>
    </location>
</feature>
<dbReference type="InterPro" id="IPR003602">
    <property type="entry name" value="Topo_IA_DNA-bd_dom"/>
</dbReference>
<evidence type="ECO:0000256" key="13">
    <source>
        <dbReference type="SAM" id="MobiDB-lite"/>
    </source>
</evidence>
<evidence type="ECO:0000256" key="1">
    <source>
        <dbReference type="ARBA" id="ARBA00000213"/>
    </source>
</evidence>
<gene>
    <name evidence="19" type="primary">LOC107225594</name>
</gene>
<dbReference type="SMART" id="SM00493">
    <property type="entry name" value="TOPRIM"/>
    <property type="match status" value="1"/>
</dbReference>
<dbReference type="PROSITE" id="PS00396">
    <property type="entry name" value="TOPO_IA_1"/>
    <property type="match status" value="1"/>
</dbReference>
<evidence type="ECO:0000256" key="10">
    <source>
        <dbReference type="ARBA" id="ARBA00023235"/>
    </source>
</evidence>
<evidence type="ECO:0000259" key="14">
    <source>
        <dbReference type="PROSITE" id="PS50158"/>
    </source>
</evidence>
<dbReference type="InterPro" id="IPR023405">
    <property type="entry name" value="Topo_IA_core_domain"/>
</dbReference>
<dbReference type="PROSITE" id="PS50158">
    <property type="entry name" value="ZF_CCHC"/>
    <property type="match status" value="1"/>
</dbReference>
<keyword evidence="18" id="KW-1185">Reference proteome</keyword>
<evidence type="ECO:0000256" key="9">
    <source>
        <dbReference type="ARBA" id="ARBA00023125"/>
    </source>
</evidence>
<dbReference type="SMART" id="SM00436">
    <property type="entry name" value="TOP1Bc"/>
    <property type="match status" value="1"/>
</dbReference>
<feature type="domain" description="GRF-type" evidence="16">
    <location>
        <begin position="856"/>
        <end position="898"/>
    </location>
</feature>
<protein>
    <recommendedName>
        <fullName evidence="3 12">DNA topoisomerase</fullName>
        <ecNumber evidence="3 12">5.6.2.1</ecNumber>
    </recommendedName>
</protein>
<dbReference type="Gene3D" id="1.10.460.10">
    <property type="entry name" value="Topoisomerase I, domain 2"/>
    <property type="match status" value="1"/>
</dbReference>
<dbReference type="SUPFAM" id="SSF56712">
    <property type="entry name" value="Prokaryotic type I DNA topoisomerase"/>
    <property type="match status" value="1"/>
</dbReference>
<feature type="compositionally biased region" description="Polar residues" evidence="13">
    <location>
        <begin position="802"/>
        <end position="831"/>
    </location>
</feature>
<feature type="domain" description="Topo IA-type catalytic" evidence="17">
    <location>
        <begin position="210"/>
        <end position="629"/>
    </location>
</feature>
<dbReference type="InterPro" id="IPR000380">
    <property type="entry name" value="Topo_IA"/>
</dbReference>
<dbReference type="InterPro" id="IPR001878">
    <property type="entry name" value="Znf_CCHC"/>
</dbReference>
<dbReference type="GeneID" id="107225594"/>
<feature type="compositionally biased region" description="Low complexity" evidence="13">
    <location>
        <begin position="915"/>
        <end position="929"/>
    </location>
</feature>
<dbReference type="InterPro" id="IPR010666">
    <property type="entry name" value="Znf_GRF"/>
</dbReference>
<dbReference type="Gene3D" id="1.10.290.10">
    <property type="entry name" value="Topoisomerase I, domain 4"/>
    <property type="match status" value="1"/>
</dbReference>
<dbReference type="Pfam" id="PF06839">
    <property type="entry name" value="Zn_ribbon_GRF"/>
    <property type="match status" value="2"/>
</dbReference>
<dbReference type="InterPro" id="IPR013826">
    <property type="entry name" value="Topo_IA_cen_sub3"/>
</dbReference>
<evidence type="ECO:0000256" key="12">
    <source>
        <dbReference type="RuleBase" id="RU362092"/>
    </source>
</evidence>
<accession>A0ABM3G2F6</accession>
<sequence length="1048" mass="117577">MKFTSKITKIKVKKYLFIDLRTTWIQLAKLSSSDTVKELYNSGKNVMKVLNVAEKNDAAKGIAGYLSRGSSHRREGLSVYNKIYEFDTQLWGQQCKMIMTSVSGHLLNHEFVGGYRNWQGCNPLSLFEAPVVKQCEENFMKIKKTLEREAKGCQALIIWTDCDREGENIGFEVIQVCQAVKPTIKIYRAKFSEITAPSVTRALHNLGIPNKAISDAVDVRSELDLRIGAAFTRFQTMRLQKVFPQTLAEMLISYGSCQFPTLGFVVERFLAIENFKSEPFWKIKVTDDRDGILVEFRWDRNRLFERLPCQIFLDMCLESPTATVEKVTCKPKSKWRPLPLDTVELAKLGSRKLKLNAKETMKIAEKLYTQGIISYPRTETNIFPKELNLVPLVEHQSASPQWGPFAQQILQNGPFPRQGKKNDGAHPPIHPTKYIATLGGNEARVYEFIVRHFLACISKDAEGQETIVHIDIAQEKFIASGLHIIAKNYLEVYPYETWNAKEIHAYEEGQTFRPTGIEMVDGETSPPNLLTEADLIALMDKHGIGTDATHAEHIEKIKSRQYVGLKDQKYFIPGKLGIGLVMGYDSMGFHMSKPHLRAGLENDLKLICDGVKQPADVLQDQISRYKTVFTATLRQAGLIDEALAHYLDEQPAQVQHAEIANPDPDIIVYKCPKCGSNMLLKDRRNSPGKYIGCMAFPTCNNSIWFPTTVENIEVLNNKCNRCPGNMPLLKFTLRQGTLPHLGTSYTSCIGGCDTVLNETFDIRTHSVQNVPQAGNGGAPQTNSNQNPRANQTRQNAQRQPNGQINNSRANDTSRTDSGVSTWSSAPSTTSVRHNKFSNRSSNQNQQNMETDDTILCNCHERAIELTVRKEGTNKGRQFYKCAKPQENSCDFFLWAAENALPNDNANRNHSQPSRNTNSSYSNQTQQSQTNMRFDREAGGSSSSQGITCTCGQPARKLTVHKEGPNKGREFYGCPQGIGTTCKFFKWADENDDDGSCDNGQRTHTGGFRGGRNTQNANLPRARNPSKRKCGLCGQEGHTRRTCSQNDAG</sequence>
<dbReference type="Proteomes" id="UP000829291">
    <property type="component" value="Chromosome 4"/>
</dbReference>
<evidence type="ECO:0000256" key="5">
    <source>
        <dbReference type="ARBA" id="ARBA00022737"/>
    </source>
</evidence>
<dbReference type="PRINTS" id="PR00417">
    <property type="entry name" value="PRTPISMRASEI"/>
</dbReference>
<feature type="domain" description="Toprim" evidence="15">
    <location>
        <begin position="48"/>
        <end position="192"/>
    </location>
</feature>
<evidence type="ECO:0000256" key="8">
    <source>
        <dbReference type="ARBA" id="ARBA00023029"/>
    </source>
</evidence>
<keyword evidence="8 12" id="KW-0799">Topoisomerase</keyword>
<dbReference type="PROSITE" id="PS50880">
    <property type="entry name" value="TOPRIM"/>
    <property type="match status" value="1"/>
</dbReference>
<reference evidence="19" key="1">
    <citation type="submission" date="2025-08" db="UniProtKB">
        <authorList>
            <consortium name="RefSeq"/>
        </authorList>
    </citation>
    <scope>IDENTIFICATION</scope>
    <source>
        <tissue evidence="19">Thorax and Abdomen</tissue>
    </source>
</reference>
<feature type="region of interest" description="Disordered" evidence="13">
    <location>
        <begin position="769"/>
        <end position="848"/>
    </location>
</feature>
<dbReference type="PROSITE" id="PS52039">
    <property type="entry name" value="TOPO_IA_2"/>
    <property type="match status" value="1"/>
</dbReference>
<comment type="similarity">
    <text evidence="2 12">Belongs to the type IA topoisomerase family.</text>
</comment>
<dbReference type="InterPro" id="IPR013825">
    <property type="entry name" value="Topo_IA_cen_sub2"/>
</dbReference>
<evidence type="ECO:0000259" key="15">
    <source>
        <dbReference type="PROSITE" id="PS50880"/>
    </source>
</evidence>
<dbReference type="Gene3D" id="2.70.20.10">
    <property type="entry name" value="Topoisomerase I, domain 3"/>
    <property type="match status" value="1"/>
</dbReference>
<evidence type="ECO:0000256" key="2">
    <source>
        <dbReference type="ARBA" id="ARBA00009446"/>
    </source>
</evidence>
<dbReference type="InterPro" id="IPR034144">
    <property type="entry name" value="TOPRIM_TopoIII"/>
</dbReference>
<dbReference type="SMART" id="SM00437">
    <property type="entry name" value="TOP1Ac"/>
    <property type="match status" value="1"/>
</dbReference>
<dbReference type="RefSeq" id="XP_046594452.1">
    <property type="nucleotide sequence ID" value="XM_046738496.1"/>
</dbReference>
<feature type="compositionally biased region" description="Polar residues" evidence="13">
    <location>
        <begin position="769"/>
        <end position="783"/>
    </location>
</feature>
<evidence type="ECO:0000313" key="18">
    <source>
        <dbReference type="Proteomes" id="UP000829291"/>
    </source>
</evidence>
<evidence type="ECO:0000313" key="19">
    <source>
        <dbReference type="RefSeq" id="XP_046594452.1"/>
    </source>
</evidence>
<dbReference type="CDD" id="cd00186">
    <property type="entry name" value="TOP1Ac"/>
    <property type="match status" value="1"/>
</dbReference>
<dbReference type="InterPro" id="IPR006171">
    <property type="entry name" value="TOPRIM_dom"/>
</dbReference>
<evidence type="ECO:0000256" key="3">
    <source>
        <dbReference type="ARBA" id="ARBA00012891"/>
    </source>
</evidence>
<keyword evidence="4" id="KW-0479">Metal-binding</keyword>
<feature type="compositionally biased region" description="Polar residues" evidence="13">
    <location>
        <begin position="902"/>
        <end position="914"/>
    </location>
</feature>
<comment type="function">
    <text evidence="12">Introduces a single-strand break via transesterification at a target site in duplex DNA. Releases the supercoiling and torsional tension of DNA introduced during the DNA replication and transcription by transiently cleaving and rejoining one strand of the DNA duplex. The scissile phosphodiester is attacked by the catalytic tyrosine of the enzyme, resulting in the formation of a DNA-(5'-phosphotyrosyl)-enzyme intermediate and the expulsion of a 3'-OH DNA strand.</text>
</comment>
<feature type="compositionally biased region" description="Low complexity" evidence="13">
    <location>
        <begin position="784"/>
        <end position="801"/>
    </location>
</feature>
<dbReference type="Pfam" id="PF01131">
    <property type="entry name" value="Topoisom_bac"/>
    <property type="match status" value="1"/>
</dbReference>
<dbReference type="PROSITE" id="PS51999">
    <property type="entry name" value="ZF_GRF"/>
    <property type="match status" value="2"/>
</dbReference>
<name>A0ABM3G2F6_NEOLC</name>
<evidence type="ECO:0000256" key="4">
    <source>
        <dbReference type="ARBA" id="ARBA00022723"/>
    </source>
</evidence>
<dbReference type="InterPro" id="IPR013498">
    <property type="entry name" value="Topo_IA_Znf"/>
</dbReference>
<evidence type="ECO:0000259" key="16">
    <source>
        <dbReference type="PROSITE" id="PS51999"/>
    </source>
</evidence>
<evidence type="ECO:0000256" key="7">
    <source>
        <dbReference type="ARBA" id="ARBA00022833"/>
    </source>
</evidence>
<keyword evidence="7" id="KW-0862">Zinc</keyword>
<feature type="compositionally biased region" description="Low complexity" evidence="13">
    <location>
        <begin position="837"/>
        <end position="847"/>
    </location>
</feature>
<feature type="region of interest" description="Disordered" evidence="13">
    <location>
        <begin position="993"/>
        <end position="1025"/>
    </location>
</feature>
<feature type="region of interest" description="Disordered" evidence="13">
    <location>
        <begin position="902"/>
        <end position="929"/>
    </location>
</feature>
<evidence type="ECO:0000259" key="17">
    <source>
        <dbReference type="PROSITE" id="PS52039"/>
    </source>
</evidence>
<keyword evidence="5" id="KW-0677">Repeat</keyword>
<dbReference type="Pfam" id="PF01396">
    <property type="entry name" value="Zn_ribbon_Top1"/>
    <property type="match status" value="1"/>
</dbReference>
<dbReference type="InterPro" id="IPR013497">
    <property type="entry name" value="Topo_IA_cen"/>
</dbReference>
<feature type="domain" description="GRF-type" evidence="16">
    <location>
        <begin position="948"/>
        <end position="990"/>
    </location>
</feature>
<dbReference type="Gene3D" id="3.40.50.140">
    <property type="match status" value="1"/>
</dbReference>
<dbReference type="Pfam" id="PF01751">
    <property type="entry name" value="Toprim"/>
    <property type="match status" value="1"/>
</dbReference>
<dbReference type="Gene3D" id="3.30.65.10">
    <property type="entry name" value="Bacterial Topoisomerase I, domain 1"/>
    <property type="match status" value="1"/>
</dbReference>
<dbReference type="InterPro" id="IPR013824">
    <property type="entry name" value="Topo_IA_cen_sub1"/>
</dbReference>
<dbReference type="PANTHER" id="PTHR11390">
    <property type="entry name" value="PROKARYOTIC DNA TOPOISOMERASE"/>
    <property type="match status" value="1"/>
</dbReference>
<keyword evidence="9 12" id="KW-0238">DNA-binding</keyword>
<proteinExistence type="inferred from homology"/>
<evidence type="ECO:0000256" key="11">
    <source>
        <dbReference type="PROSITE-ProRule" id="PRU00047"/>
    </source>
</evidence>
<keyword evidence="10 12" id="KW-0413">Isomerase</keyword>
<keyword evidence="6 11" id="KW-0863">Zinc-finger</keyword>
<dbReference type="PANTHER" id="PTHR11390:SF21">
    <property type="entry name" value="DNA TOPOISOMERASE 3-ALPHA"/>
    <property type="match status" value="1"/>
</dbReference>
<dbReference type="EC" id="5.6.2.1" evidence="3 12"/>
<evidence type="ECO:0000256" key="6">
    <source>
        <dbReference type="ARBA" id="ARBA00022771"/>
    </source>
</evidence>
<comment type="catalytic activity">
    <reaction evidence="1 12">
        <text>ATP-independent breakage of single-stranded DNA, followed by passage and rejoining.</text>
        <dbReference type="EC" id="5.6.2.1"/>
    </reaction>
</comment>
<organism evidence="18 19">
    <name type="scientific">Neodiprion lecontei</name>
    <name type="common">Redheaded pine sawfly</name>
    <dbReference type="NCBI Taxonomy" id="441921"/>
    <lineage>
        <taxon>Eukaryota</taxon>
        <taxon>Metazoa</taxon>
        <taxon>Ecdysozoa</taxon>
        <taxon>Arthropoda</taxon>
        <taxon>Hexapoda</taxon>
        <taxon>Insecta</taxon>
        <taxon>Pterygota</taxon>
        <taxon>Neoptera</taxon>
        <taxon>Endopterygota</taxon>
        <taxon>Hymenoptera</taxon>
        <taxon>Tenthredinoidea</taxon>
        <taxon>Diprionidae</taxon>
        <taxon>Diprioninae</taxon>
        <taxon>Neodiprion</taxon>
    </lineage>
</organism>
<dbReference type="CDD" id="cd03362">
    <property type="entry name" value="TOPRIM_TopoIA_TopoIII"/>
    <property type="match status" value="1"/>
</dbReference>
<dbReference type="InterPro" id="IPR023406">
    <property type="entry name" value="Topo_IA_AS"/>
</dbReference>